<dbReference type="InterPro" id="IPR029044">
    <property type="entry name" value="Nucleotide-diphossugar_trans"/>
</dbReference>
<evidence type="ECO:0000259" key="1">
    <source>
        <dbReference type="Pfam" id="PF00535"/>
    </source>
</evidence>
<dbReference type="PANTHER" id="PTHR43685">
    <property type="entry name" value="GLYCOSYLTRANSFERASE"/>
    <property type="match status" value="1"/>
</dbReference>
<feature type="domain" description="Glycosyltransferase 2-like" evidence="1">
    <location>
        <begin position="4"/>
        <end position="129"/>
    </location>
</feature>
<dbReference type="AlphaFoldDB" id="A0A542BR11"/>
<accession>A0A542BR11</accession>
<keyword evidence="2" id="KW-0808">Transferase</keyword>
<dbReference type="Gene3D" id="3.90.550.10">
    <property type="entry name" value="Spore Coat Polysaccharide Biosynthesis Protein SpsA, Chain A"/>
    <property type="match status" value="1"/>
</dbReference>
<dbReference type="GO" id="GO:0016740">
    <property type="term" value="F:transferase activity"/>
    <property type="evidence" value="ECO:0007669"/>
    <property type="project" value="UniProtKB-KW"/>
</dbReference>
<reference evidence="2" key="1">
    <citation type="submission" date="2019-06" db="EMBL/GenBank/DDBJ databases">
        <authorList>
            <person name="Deangelis K."/>
            <person name="Huntemann M."/>
            <person name="Clum A."/>
            <person name="Pillay M."/>
            <person name="Palaniappan K."/>
            <person name="Varghese N."/>
            <person name="Mikhailova N."/>
            <person name="Stamatis D."/>
            <person name="Reddy T."/>
            <person name="Daum C."/>
            <person name="Shapiro N."/>
            <person name="Ivanova N."/>
            <person name="Kyrpides N."/>
            <person name="Woyke T."/>
        </authorList>
    </citation>
    <scope>NUCLEOTIDE SEQUENCE [LARGE SCALE GENOMIC DNA]</scope>
    <source>
        <strain evidence="2">128R</strain>
    </source>
</reference>
<comment type="caution">
    <text evidence="2">The sequence shown here is derived from an EMBL/GenBank/DDBJ whole genome shotgun (WGS) entry which is preliminary data.</text>
</comment>
<dbReference type="EMBL" id="VISQ01000001">
    <property type="protein sequence ID" value="TVZ71443.1"/>
    <property type="molecule type" value="Genomic_DNA"/>
</dbReference>
<proteinExistence type="predicted"/>
<dbReference type="CDD" id="cd00761">
    <property type="entry name" value="Glyco_tranf_GTA_type"/>
    <property type="match status" value="1"/>
</dbReference>
<dbReference type="OrthoDB" id="9801954at2"/>
<dbReference type="InterPro" id="IPR001173">
    <property type="entry name" value="Glyco_trans_2-like"/>
</dbReference>
<gene>
    <name evidence="2" type="ORF">FHU10_4071</name>
</gene>
<dbReference type="Pfam" id="PF00535">
    <property type="entry name" value="Glycos_transf_2"/>
    <property type="match status" value="1"/>
</dbReference>
<reference evidence="2" key="2">
    <citation type="submission" date="2019-08" db="EMBL/GenBank/DDBJ databases">
        <title>Investigation of anaerobic lignin degradation for improved lignocellulosic biofuels.</title>
        <authorList>
            <person name="Deangelis K.PhD."/>
        </authorList>
    </citation>
    <scope>NUCLEOTIDE SEQUENCE [LARGE SCALE GENOMIC DNA]</scope>
    <source>
        <strain evidence="2">128R</strain>
    </source>
</reference>
<sequence>MDFSIVIPIYNSACYLEKNLLRLFHACYGFDYQIILVDDCSADHDIARVRHIVACHRHLLLHEKTQKSNAAASRNIGLQLAEAEVVFFLDADDFFTTHYIMRRLQRHEDQSIDIIFGNYAEVSGDSVRDFAFDYKCGSAGEDFLFLEMGDIRSSTISMRKKQGRRFLFPEFLYKHQDWGFLVNATNQGANVAYDVGSGVFLDIGRPGRMTSKLNLEASERFIEAFLRPSDRHISGFACKHLLVSLYNENQRAFAYYSSRIVHHTLSNKFKAIKLYGDCLTRLGLFTLGGRLLRSVRNGLRR</sequence>
<protein>
    <submittedName>
        <fullName evidence="2">Glycosyl transferase family 2</fullName>
    </submittedName>
</protein>
<organism evidence="2">
    <name type="scientific">Serratia fonticola</name>
    <dbReference type="NCBI Taxonomy" id="47917"/>
    <lineage>
        <taxon>Bacteria</taxon>
        <taxon>Pseudomonadati</taxon>
        <taxon>Pseudomonadota</taxon>
        <taxon>Gammaproteobacteria</taxon>
        <taxon>Enterobacterales</taxon>
        <taxon>Yersiniaceae</taxon>
        <taxon>Serratia</taxon>
    </lineage>
</organism>
<dbReference type="PANTHER" id="PTHR43685:SF2">
    <property type="entry name" value="GLYCOSYLTRANSFERASE 2-LIKE DOMAIN-CONTAINING PROTEIN"/>
    <property type="match status" value="1"/>
</dbReference>
<dbReference type="SUPFAM" id="SSF53448">
    <property type="entry name" value="Nucleotide-diphospho-sugar transferases"/>
    <property type="match status" value="1"/>
</dbReference>
<dbReference type="InterPro" id="IPR050834">
    <property type="entry name" value="Glycosyltransf_2"/>
</dbReference>
<name>A0A542BR11_SERFO</name>
<evidence type="ECO:0000313" key="2">
    <source>
        <dbReference type="EMBL" id="TVZ71443.1"/>
    </source>
</evidence>